<dbReference type="PANTHER" id="PTHR13718">
    <property type="entry name" value="RIBOSOMAL S SUBUNIT"/>
    <property type="match status" value="1"/>
</dbReference>
<dbReference type="InterPro" id="IPR005711">
    <property type="entry name" value="Ribosomal_uS5_euk/arc"/>
</dbReference>
<sequence>MPRPQRRSYEPVNRFDINAWTPATELGRMVKNHEVTSIEQIFAMSRRIEEVEIVDALLPNIRSEVIDIASVQRMTRNNRKQKFRVVVVAGDEKGHVGIGAAKDIEVKAAIEGAVKNAKRNIIPVMFGCGSWQCTCGQEHSLPFTVKGRCSSIEVILKPAPRGLGIVASKPVKLMLELAGLKDVWSFSRGRTRTKYNTLMAVYNALGNIISMKNVSSAIVSKN</sequence>
<keyword evidence="3" id="KW-0694">RNA-binding</keyword>
<reference evidence="12 13" key="1">
    <citation type="journal article" date="2009" name="Genome Biol.">
        <title>Community-wide analysis of microbial genome sequence signatures.</title>
        <authorList>
            <person name="Dick G.J."/>
            <person name="Andersson A.F."/>
            <person name="Baker B.J."/>
            <person name="Simmons S.L."/>
            <person name="Thomas B.C."/>
            <person name="Yelton A.P."/>
            <person name="Banfield J.F."/>
        </authorList>
    </citation>
    <scope>NUCLEOTIDE SEQUENCE [LARGE SCALE GENOMIC DNA]</scope>
    <source>
        <strain evidence="12">ARMAN-2</strain>
    </source>
</reference>
<dbReference type="NCBIfam" id="NF003125">
    <property type="entry name" value="PRK04044.1"/>
    <property type="match status" value="1"/>
</dbReference>
<comment type="similarity">
    <text evidence="1 10">Belongs to the universal ribosomal protein uS5 family.</text>
</comment>
<evidence type="ECO:0000256" key="7">
    <source>
        <dbReference type="ARBA" id="ARBA00035255"/>
    </source>
</evidence>
<organism evidence="12 13">
    <name type="scientific">Candidatus Micrarchaeum acidiphilum ARMAN-2</name>
    <dbReference type="NCBI Taxonomy" id="425595"/>
    <lineage>
        <taxon>Archaea</taxon>
        <taxon>Candidatus Micrarchaeota</taxon>
        <taxon>Candidatus Micrarchaeia</taxon>
        <taxon>Candidatus Micrarchaeales</taxon>
        <taxon>Candidatus Micrarchaeaceae</taxon>
        <taxon>Candidatus Micrarchaeum</taxon>
    </lineage>
</organism>
<evidence type="ECO:0000313" key="13">
    <source>
        <dbReference type="Proteomes" id="UP000332487"/>
    </source>
</evidence>
<keyword evidence="5 9" id="KW-0687">Ribonucleoprotein</keyword>
<evidence type="ECO:0000313" key="12">
    <source>
        <dbReference type="EMBL" id="EET89871.1"/>
    </source>
</evidence>
<evidence type="ECO:0000256" key="3">
    <source>
        <dbReference type="ARBA" id="ARBA00022884"/>
    </source>
</evidence>
<keyword evidence="4 9" id="KW-0689">Ribosomal protein</keyword>
<dbReference type="InterPro" id="IPR005324">
    <property type="entry name" value="Ribosomal_uS5_C"/>
</dbReference>
<dbReference type="InterPro" id="IPR020568">
    <property type="entry name" value="Ribosomal_Su5_D2-typ_SF"/>
</dbReference>
<accession>C7DIU7</accession>
<dbReference type="InterPro" id="IPR014721">
    <property type="entry name" value="Ribsml_uS5_D2-typ_fold_subgr"/>
</dbReference>
<keyword evidence="13" id="KW-1185">Reference proteome</keyword>
<dbReference type="FunFam" id="3.30.230.10:FF:000004">
    <property type="entry name" value="40S ribosomal protein S2"/>
    <property type="match status" value="1"/>
</dbReference>
<proteinExistence type="inferred from homology"/>
<evidence type="ECO:0000256" key="10">
    <source>
        <dbReference type="RuleBase" id="RU003823"/>
    </source>
</evidence>
<name>C7DIU7_MICA2</name>
<dbReference type="InterPro" id="IPR000851">
    <property type="entry name" value="Ribosomal_uS5"/>
</dbReference>
<dbReference type="AlphaFoldDB" id="C7DIU7"/>
<evidence type="ECO:0000256" key="2">
    <source>
        <dbReference type="ARBA" id="ARBA00022730"/>
    </source>
</evidence>
<dbReference type="GO" id="GO:0019843">
    <property type="term" value="F:rRNA binding"/>
    <property type="evidence" value="ECO:0007669"/>
    <property type="project" value="UniProtKB-KW"/>
</dbReference>
<dbReference type="Proteomes" id="UP000332487">
    <property type="component" value="Unassembled WGS sequence"/>
</dbReference>
<keyword evidence="2" id="KW-0699">rRNA-binding</keyword>
<dbReference type="PROSITE" id="PS50881">
    <property type="entry name" value="S5_DSRBD"/>
    <property type="match status" value="1"/>
</dbReference>
<gene>
    <name evidence="12" type="ORF">UNLARM2_0985</name>
</gene>
<evidence type="ECO:0000256" key="8">
    <source>
        <dbReference type="ARBA" id="ARBA00035519"/>
    </source>
</evidence>
<reference evidence="12 13" key="2">
    <citation type="journal article" date="2010" name="Proc. Natl. Acad. Sci. U.S.A.">
        <title>Enigmatic, ultrasmall, uncultivated Archaea.</title>
        <authorList>
            <person name="Baker B.J."/>
            <person name="Comolli L.R."/>
            <person name="Dick G.J."/>
            <person name="Hauser L.J."/>
            <person name="Hyatt D."/>
            <person name="Dill B.D."/>
            <person name="Land M.L."/>
            <person name="Verberkmoes N.C."/>
            <person name="Hettich R.L."/>
            <person name="Banfield J.F."/>
        </authorList>
    </citation>
    <scope>NUCLEOTIDE SEQUENCE [LARGE SCALE GENOMIC DNA]</scope>
    <source>
        <strain evidence="12">ARMAN-2</strain>
    </source>
</reference>
<dbReference type="PANTHER" id="PTHR13718:SF4">
    <property type="entry name" value="40S RIBOSOMAL PROTEIN S2"/>
    <property type="match status" value="1"/>
</dbReference>
<dbReference type="InterPro" id="IPR013810">
    <property type="entry name" value="Ribosomal_uS5_N"/>
</dbReference>
<dbReference type="InterPro" id="IPR047866">
    <property type="entry name" value="Ribosomal_uS5_arc"/>
</dbReference>
<evidence type="ECO:0000259" key="11">
    <source>
        <dbReference type="PROSITE" id="PS50881"/>
    </source>
</evidence>
<evidence type="ECO:0000256" key="5">
    <source>
        <dbReference type="ARBA" id="ARBA00023274"/>
    </source>
</evidence>
<dbReference type="SUPFAM" id="SSF54768">
    <property type="entry name" value="dsRNA-binding domain-like"/>
    <property type="match status" value="1"/>
</dbReference>
<dbReference type="GO" id="GO:0003735">
    <property type="term" value="F:structural constituent of ribosome"/>
    <property type="evidence" value="ECO:0007669"/>
    <property type="project" value="UniProtKB-UniRule"/>
</dbReference>
<evidence type="ECO:0000256" key="9">
    <source>
        <dbReference type="PROSITE-ProRule" id="PRU00268"/>
    </source>
</evidence>
<dbReference type="Pfam" id="PF03719">
    <property type="entry name" value="Ribosomal_S5_C"/>
    <property type="match status" value="1"/>
</dbReference>
<evidence type="ECO:0000256" key="1">
    <source>
        <dbReference type="ARBA" id="ARBA00008945"/>
    </source>
</evidence>
<dbReference type="Pfam" id="PF00333">
    <property type="entry name" value="Ribosomal_S5"/>
    <property type="match status" value="1"/>
</dbReference>
<evidence type="ECO:0000256" key="4">
    <source>
        <dbReference type="ARBA" id="ARBA00022980"/>
    </source>
</evidence>
<feature type="domain" description="S5 DRBM" evidence="11">
    <location>
        <begin position="61"/>
        <end position="124"/>
    </location>
</feature>
<dbReference type="GO" id="GO:0022627">
    <property type="term" value="C:cytosolic small ribosomal subunit"/>
    <property type="evidence" value="ECO:0007669"/>
    <property type="project" value="TreeGrafter"/>
</dbReference>
<dbReference type="EMBL" id="GG697241">
    <property type="protein sequence ID" value="EET89871.1"/>
    <property type="molecule type" value="Genomic_DNA"/>
</dbReference>
<dbReference type="Gene3D" id="3.30.230.10">
    <property type="match status" value="1"/>
</dbReference>
<dbReference type="SUPFAM" id="SSF54211">
    <property type="entry name" value="Ribosomal protein S5 domain 2-like"/>
    <property type="match status" value="1"/>
</dbReference>
<comment type="subunit">
    <text evidence="6">Part of the 30S ribosomal subunit. Contacts protein S4.</text>
</comment>
<dbReference type="NCBIfam" id="TIGR01020">
    <property type="entry name" value="uS5_euk_arch"/>
    <property type="match status" value="1"/>
</dbReference>
<dbReference type="GO" id="GO:0006412">
    <property type="term" value="P:translation"/>
    <property type="evidence" value="ECO:0007669"/>
    <property type="project" value="InterPro"/>
</dbReference>
<evidence type="ECO:0000256" key="6">
    <source>
        <dbReference type="ARBA" id="ARBA00025844"/>
    </source>
</evidence>
<dbReference type="Gene3D" id="3.30.160.20">
    <property type="match status" value="1"/>
</dbReference>
<protein>
    <recommendedName>
        <fullName evidence="7">Small ribosomal subunit protein uS5</fullName>
    </recommendedName>
    <alternativeName>
        <fullName evidence="8">30S ribosomal protein S5</fullName>
    </alternativeName>
</protein>